<organism evidence="8 9">
    <name type="scientific">Bacillus swezeyi</name>
    <dbReference type="NCBI Taxonomy" id="1925020"/>
    <lineage>
        <taxon>Bacteria</taxon>
        <taxon>Bacillati</taxon>
        <taxon>Bacillota</taxon>
        <taxon>Bacilli</taxon>
        <taxon>Bacillales</taxon>
        <taxon>Bacillaceae</taxon>
        <taxon>Bacillus</taxon>
    </lineage>
</organism>
<proteinExistence type="predicted"/>
<evidence type="ECO:0000256" key="1">
    <source>
        <dbReference type="ARBA" id="ARBA00004651"/>
    </source>
</evidence>
<comment type="subcellular location">
    <subcellularLocation>
        <location evidence="1">Cell membrane</location>
        <topology evidence="1">Multi-pass membrane protein</topology>
    </subcellularLocation>
</comment>
<comment type="caution">
    <text evidence="8">The sequence shown here is derived from an EMBL/GenBank/DDBJ whole genome shotgun (WGS) entry which is preliminary data.</text>
</comment>
<dbReference type="InterPro" id="IPR027379">
    <property type="entry name" value="CLS_N"/>
</dbReference>
<keyword evidence="5 6" id="KW-0472">Membrane</keyword>
<accession>A0A1R1S1L4</accession>
<keyword evidence="4 6" id="KW-1133">Transmembrane helix</keyword>
<evidence type="ECO:0000256" key="5">
    <source>
        <dbReference type="ARBA" id="ARBA00023136"/>
    </source>
</evidence>
<evidence type="ECO:0000313" key="8">
    <source>
        <dbReference type="EMBL" id="OMI09175.1"/>
    </source>
</evidence>
<dbReference type="Pfam" id="PF13396">
    <property type="entry name" value="PLDc_N"/>
    <property type="match status" value="1"/>
</dbReference>
<feature type="transmembrane region" description="Helical" evidence="6">
    <location>
        <begin position="40"/>
        <end position="60"/>
    </location>
</feature>
<keyword evidence="3 6" id="KW-0812">Transmembrane</keyword>
<dbReference type="Proteomes" id="UP000187367">
    <property type="component" value="Unassembled WGS sequence"/>
</dbReference>
<accession>A0A1R1QX07</accession>
<keyword evidence="2" id="KW-1003">Cell membrane</keyword>
<evidence type="ECO:0000256" key="6">
    <source>
        <dbReference type="SAM" id="Phobius"/>
    </source>
</evidence>
<dbReference type="EMBL" id="MTJL01000005">
    <property type="protein sequence ID" value="OMI09175.1"/>
    <property type="molecule type" value="Genomic_DNA"/>
</dbReference>
<evidence type="ECO:0000313" key="9">
    <source>
        <dbReference type="Proteomes" id="UP000187367"/>
    </source>
</evidence>
<dbReference type="GO" id="GO:0005886">
    <property type="term" value="C:plasma membrane"/>
    <property type="evidence" value="ECO:0007669"/>
    <property type="project" value="UniProtKB-SubCell"/>
</dbReference>
<evidence type="ECO:0000256" key="3">
    <source>
        <dbReference type="ARBA" id="ARBA00022692"/>
    </source>
</evidence>
<evidence type="ECO:0000256" key="2">
    <source>
        <dbReference type="ARBA" id="ARBA00022475"/>
    </source>
</evidence>
<feature type="domain" description="Cardiolipin synthase N-terminal" evidence="7">
    <location>
        <begin position="20"/>
        <end position="61"/>
    </location>
</feature>
<dbReference type="OrthoDB" id="3243324at2"/>
<keyword evidence="9" id="KW-1185">Reference proteome</keyword>
<dbReference type="RefSeq" id="WP_076759651.1">
    <property type="nucleotide sequence ID" value="NZ_JARMMH010000011.1"/>
</dbReference>
<evidence type="ECO:0000256" key="4">
    <source>
        <dbReference type="ARBA" id="ARBA00022989"/>
    </source>
</evidence>
<gene>
    <name evidence="8" type="ORF">BW143_03815</name>
</gene>
<evidence type="ECO:0000259" key="7">
    <source>
        <dbReference type="Pfam" id="PF13396"/>
    </source>
</evidence>
<feature type="transmembrane region" description="Helical" evidence="6">
    <location>
        <begin position="6"/>
        <end position="28"/>
    </location>
</feature>
<sequence length="70" mass="7872">MAVSEIPWSLIAPLIVLYLILVVSALVNCLRQEETNGPKWLWVLIIAGISFIGPISYFVIGKKTYGREHM</sequence>
<name>A0A1R1QX07_9BACI</name>
<reference evidence="8 9" key="1">
    <citation type="submission" date="2017-01" db="EMBL/GenBank/DDBJ databases">
        <title>Bacillus phylogenomics.</title>
        <authorList>
            <person name="Dunlap C."/>
        </authorList>
    </citation>
    <scope>NUCLEOTIDE SEQUENCE [LARGE SCALE GENOMIC DNA]</scope>
    <source>
        <strain evidence="8 9">NRRL B-41282</strain>
    </source>
</reference>
<protein>
    <submittedName>
        <fullName evidence="8">Transcriptional regulator</fullName>
    </submittedName>
</protein>
<dbReference type="AlphaFoldDB" id="A0A1R1QX07"/>